<feature type="compositionally biased region" description="Acidic residues" evidence="9">
    <location>
        <begin position="1263"/>
        <end position="1272"/>
    </location>
</feature>
<protein>
    <recommendedName>
        <fullName evidence="10">ARID domain-containing protein</fullName>
    </recommendedName>
</protein>
<evidence type="ECO:0000256" key="9">
    <source>
        <dbReference type="SAM" id="MobiDB-lite"/>
    </source>
</evidence>
<accession>A0A8B6DFY4</accession>
<dbReference type="CDD" id="cd20389">
    <property type="entry name" value="Tudor_ARID4_rpt1"/>
    <property type="match status" value="1"/>
</dbReference>
<dbReference type="InterPro" id="IPR036431">
    <property type="entry name" value="ARID_dom_sf"/>
</dbReference>
<keyword evidence="5" id="KW-0805">Transcription regulation</keyword>
<dbReference type="CDD" id="cd20390">
    <property type="entry name" value="Tudor_ARID4_rpt2"/>
    <property type="match status" value="1"/>
</dbReference>
<evidence type="ECO:0000256" key="1">
    <source>
        <dbReference type="ARBA" id="ARBA00022499"/>
    </source>
</evidence>
<feature type="region of interest" description="Disordered" evidence="9">
    <location>
        <begin position="871"/>
        <end position="1109"/>
    </location>
</feature>
<feature type="compositionally biased region" description="Polar residues" evidence="9">
    <location>
        <begin position="878"/>
        <end position="897"/>
    </location>
</feature>
<dbReference type="InterPro" id="IPR012603">
    <property type="entry name" value="ARID4A/B_PWWP"/>
</dbReference>
<evidence type="ECO:0000256" key="6">
    <source>
        <dbReference type="ARBA" id="ARBA00023125"/>
    </source>
</evidence>
<feature type="compositionally biased region" description="Basic and acidic residues" evidence="9">
    <location>
        <begin position="1066"/>
        <end position="1090"/>
    </location>
</feature>
<feature type="region of interest" description="Disordered" evidence="9">
    <location>
        <begin position="778"/>
        <end position="806"/>
    </location>
</feature>
<evidence type="ECO:0000256" key="8">
    <source>
        <dbReference type="ARBA" id="ARBA00023242"/>
    </source>
</evidence>
<keyword evidence="2" id="KW-0597">Phosphoprotein</keyword>
<dbReference type="InterPro" id="IPR002999">
    <property type="entry name" value="Tudor"/>
</dbReference>
<feature type="compositionally biased region" description="Basic and acidic residues" evidence="9">
    <location>
        <begin position="1148"/>
        <end position="1164"/>
    </location>
</feature>
<feature type="region of interest" description="Disordered" evidence="9">
    <location>
        <begin position="1125"/>
        <end position="1524"/>
    </location>
</feature>
<feature type="compositionally biased region" description="Polar residues" evidence="9">
    <location>
        <begin position="1487"/>
        <end position="1498"/>
    </location>
</feature>
<dbReference type="SMART" id="SM00333">
    <property type="entry name" value="TUDOR"/>
    <property type="match status" value="1"/>
</dbReference>
<dbReference type="GO" id="GO:0005634">
    <property type="term" value="C:nucleus"/>
    <property type="evidence" value="ECO:0007669"/>
    <property type="project" value="TreeGrafter"/>
</dbReference>
<keyword evidence="7" id="KW-0804">Transcription</keyword>
<dbReference type="Gene3D" id="2.30.30.140">
    <property type="match status" value="3"/>
</dbReference>
<feature type="compositionally biased region" description="Acidic residues" evidence="9">
    <location>
        <begin position="978"/>
        <end position="995"/>
    </location>
</feature>
<keyword evidence="8" id="KW-0539">Nucleus</keyword>
<evidence type="ECO:0000256" key="3">
    <source>
        <dbReference type="ARBA" id="ARBA00022843"/>
    </source>
</evidence>
<feature type="compositionally biased region" description="Basic and acidic residues" evidence="9">
    <location>
        <begin position="620"/>
        <end position="696"/>
    </location>
</feature>
<dbReference type="InterPro" id="IPR016197">
    <property type="entry name" value="Chromo-like_dom_sf"/>
</dbReference>
<feature type="region of interest" description="Disordered" evidence="9">
    <location>
        <begin position="434"/>
        <end position="746"/>
    </location>
</feature>
<evidence type="ECO:0000256" key="7">
    <source>
        <dbReference type="ARBA" id="ARBA00023163"/>
    </source>
</evidence>
<keyword evidence="3" id="KW-0832">Ubl conjugation</keyword>
<evidence type="ECO:0000256" key="5">
    <source>
        <dbReference type="ARBA" id="ARBA00023015"/>
    </source>
</evidence>
<dbReference type="SMART" id="SM01014">
    <property type="entry name" value="ARID"/>
    <property type="match status" value="1"/>
</dbReference>
<dbReference type="EMBL" id="UYJE01003339">
    <property type="protein sequence ID" value="VDI18470.1"/>
    <property type="molecule type" value="Genomic_DNA"/>
</dbReference>
<feature type="compositionally biased region" description="Acidic residues" evidence="9">
    <location>
        <begin position="195"/>
        <end position="204"/>
    </location>
</feature>
<dbReference type="SUPFAM" id="SSF54160">
    <property type="entry name" value="Chromo domain-like"/>
    <property type="match status" value="1"/>
</dbReference>
<dbReference type="PROSITE" id="PS51011">
    <property type="entry name" value="ARID"/>
    <property type="match status" value="1"/>
</dbReference>
<feature type="compositionally biased region" description="Low complexity" evidence="9">
    <location>
        <begin position="438"/>
        <end position="450"/>
    </location>
</feature>
<feature type="compositionally biased region" description="Basic and acidic residues" evidence="9">
    <location>
        <begin position="1568"/>
        <end position="1581"/>
    </location>
</feature>
<dbReference type="SUPFAM" id="SSF63748">
    <property type="entry name" value="Tudor/PWWP/MBT"/>
    <property type="match status" value="1"/>
</dbReference>
<dbReference type="InterPro" id="IPR001606">
    <property type="entry name" value="ARID_dom"/>
</dbReference>
<feature type="compositionally biased region" description="Basic and acidic residues" evidence="9">
    <location>
        <begin position="1199"/>
        <end position="1217"/>
    </location>
</feature>
<dbReference type="InterPro" id="IPR051232">
    <property type="entry name" value="ARID/SWI1_ChromRemod"/>
</dbReference>
<dbReference type="GO" id="GO:0006357">
    <property type="term" value="P:regulation of transcription by RNA polymerase II"/>
    <property type="evidence" value="ECO:0007669"/>
    <property type="project" value="TreeGrafter"/>
</dbReference>
<gene>
    <name evidence="11" type="ORF">MGAL_10B020937</name>
</gene>
<dbReference type="Pfam" id="PF08169">
    <property type="entry name" value="RBB1NT"/>
    <property type="match status" value="1"/>
</dbReference>
<feature type="compositionally biased region" description="Basic and acidic residues" evidence="9">
    <location>
        <begin position="1125"/>
        <end position="1140"/>
    </location>
</feature>
<name>A0A8B6DFY4_MYTGA</name>
<dbReference type="PANTHER" id="PTHR13964">
    <property type="entry name" value="RBP-RELATED"/>
    <property type="match status" value="1"/>
</dbReference>
<feature type="compositionally biased region" description="Polar residues" evidence="9">
    <location>
        <begin position="697"/>
        <end position="711"/>
    </location>
</feature>
<feature type="compositionally biased region" description="Basic and acidic residues" evidence="9">
    <location>
        <begin position="778"/>
        <end position="796"/>
    </location>
</feature>
<feature type="compositionally biased region" description="Polar residues" evidence="9">
    <location>
        <begin position="1414"/>
        <end position="1426"/>
    </location>
</feature>
<dbReference type="Gene3D" id="1.10.150.60">
    <property type="entry name" value="ARID DNA-binding domain"/>
    <property type="match status" value="1"/>
</dbReference>
<proteinExistence type="predicted"/>
<feature type="compositionally biased region" description="Basic and acidic residues" evidence="9">
    <location>
        <begin position="1012"/>
        <end position="1040"/>
    </location>
</feature>
<dbReference type="GO" id="GO:0006325">
    <property type="term" value="P:chromatin organization"/>
    <property type="evidence" value="ECO:0007669"/>
    <property type="project" value="UniProtKB-KW"/>
</dbReference>
<feature type="compositionally biased region" description="Basic residues" evidence="9">
    <location>
        <begin position="721"/>
        <end position="732"/>
    </location>
</feature>
<keyword evidence="4" id="KW-0156">Chromatin regulator</keyword>
<keyword evidence="1" id="KW-1017">Isopeptide bond</keyword>
<feature type="compositionally biased region" description="Basic and acidic residues" evidence="9">
    <location>
        <begin position="1401"/>
        <end position="1410"/>
    </location>
</feature>
<dbReference type="InterPro" id="IPR000953">
    <property type="entry name" value="Chromo/chromo_shadow_dom"/>
</dbReference>
<feature type="region of interest" description="Disordered" evidence="9">
    <location>
        <begin position="173"/>
        <end position="208"/>
    </location>
</feature>
<sequence>MVKINNIGTTRKQEERESKSSINMIDETYNEILLINKIVTFSFQTGDEPPYLAVGTEVSAKYRGAFCEAKVKKLVRSVKCKVILKDSQISMMVTDDQLKGILKIGEVVELKDPDSGQMVNGTIHKMTDSSMYTVVFNDGDERTLRRTQLCLKGEKHFIESETLDNLPLSHPEHFGTPVMHGKKSKRGRYSGGGMNEDELDETSSEDGISKRASYKGRLKDLVGKVMVLDFGDKRKQQAPVLVVLPDAQPPDPKKKDHILVKSFKDGKFIHAQRKELKEFAREAAIKNEDKALKAAFEKTLMYYDTQDLPVDWDHDELLGTDEDEDFNEEESSDDEPNEAKDCFVAQLYKFMDDRGTPINKAPAIVNKDLNLYRLFKVVQNIGGYNKVTNQMKWRMVYTKMNLPPINTASHQIKNAYKKYLHAFEDFYRKLGSSMGTISRPGRSRNNSGRGIVQFRGKDKQEDKDSESVTDEVKDEKPKEEEVSPTKDRQTPKRVTRQDVSEDSGKKESQTDAKKAVKKEEPEDSKKKTNKKEENESKKEVETKKNQKKEEVDVKKGKEEEGKKGKEENEAKKEKEEKTIKKEDEKKAKKEENVNKKAAKNEDSKKEKKEEIVLKKAKIVVKKEKDDTTKVKKETETEGAEKKTANQTADKKTAQPAEKKTASQAADKKAAQQTPDKKVTKETNEKKTPQQTGDKKVTQTPGEKTKAATTPKTVDGDDKPKGSPKKLVRRRSMRKDEVKEETTAAATAKLVMQKEVKVNLIKKDFKPAEVIKRIKKPKVEGQTDEKEKKSVSQKDTHNCPMGSRLKVRYGGGQTQKIYDAKVVEAKNDGSGLQYLVHYAGWNNRYDEWIQPERIVSIVEKPASDLVVKKIEKKMKDASSPKTQKQSPAQPVLTPQQQVIKKRARSGPTESPSSSPARSEKARSPASSVVGSDKKKSRPTRSNSVEFKCLEGLQVKHKRTRRNSGVTESSDIISHASFTDDTDNSDEETDKAEEMESSDCQSITEPSKPVISDNELKTKEETKSEENEDKGSVDIVEVKVMYDGDSPVNVESEECDNKNNEDSEEIDEPKIEPEIAVQSEEKPLESVSKDISESVNTTEQEVTENKMPEIPEVKDVPIVEVVSDVLESKSDCKQEEVVKTEEEEKEEESVDIKCNEDSSSLDRYEFKDEEEEISLPEWKAERHVESEDWKPRERGRPRKAQGKDKIEPKKEQPTREKKEVKKTKMTMAERKYMGQNPPSMADLEPPVKKMKEEEIVEKPEIKDTNDEDTEEDNEMEKKKVKKKTKKKETFDSDSSDIDHKKVKTSNKPVTKSKKRLKDGDDLDRRSLMSDDDSSVTSEKCDTDNPSVSTEVNNSNTVINTNESKTSADTIEISEQTDTATTGAFENTPPTSPEQETNTCDIQSQDHSHDSHKNIVVMSTEQHQYESQAGNTSPSSSNEGSVGSGNVAGSDSSADAVILGKRKKESEEVTPAKKKRRGKSKSTGEKKSKPNGSDSDESYNQTSGSSSPTKSRPRSPRTPKYNLNLEEGKYLEGEERITFLMEKAQEIRKIYMDLKAEVATIDRRRKRAKRKDRESFQGTDQEHV</sequence>
<comment type="caution">
    <text evidence="11">The sequence shown here is derived from an EMBL/GenBank/DDBJ whole genome shotgun (WGS) entry which is preliminary data.</text>
</comment>
<feature type="compositionally biased region" description="Polar residues" evidence="9">
    <location>
        <begin position="961"/>
        <end position="970"/>
    </location>
</feature>
<dbReference type="Pfam" id="PF11717">
    <property type="entry name" value="Tudor-knot"/>
    <property type="match status" value="1"/>
</dbReference>
<feature type="compositionally biased region" description="Basic and acidic residues" evidence="9">
    <location>
        <begin position="455"/>
        <end position="613"/>
    </location>
</feature>
<evidence type="ECO:0000259" key="10">
    <source>
        <dbReference type="PROSITE" id="PS51011"/>
    </source>
</evidence>
<dbReference type="GO" id="GO:0000976">
    <property type="term" value="F:transcription cis-regulatory region binding"/>
    <property type="evidence" value="ECO:0007669"/>
    <property type="project" value="TreeGrafter"/>
</dbReference>
<evidence type="ECO:0000313" key="11">
    <source>
        <dbReference type="EMBL" id="VDI18470.1"/>
    </source>
</evidence>
<feature type="region of interest" description="Disordered" evidence="9">
    <location>
        <begin position="1561"/>
        <end position="1581"/>
    </location>
</feature>
<dbReference type="SUPFAM" id="SSF46774">
    <property type="entry name" value="ARID-like"/>
    <property type="match status" value="1"/>
</dbReference>
<evidence type="ECO:0000256" key="4">
    <source>
        <dbReference type="ARBA" id="ARBA00022853"/>
    </source>
</evidence>
<evidence type="ECO:0000313" key="12">
    <source>
        <dbReference type="Proteomes" id="UP000596742"/>
    </source>
</evidence>
<evidence type="ECO:0000256" key="2">
    <source>
        <dbReference type="ARBA" id="ARBA00022553"/>
    </source>
</evidence>
<dbReference type="Pfam" id="PF01388">
    <property type="entry name" value="ARID"/>
    <property type="match status" value="1"/>
</dbReference>
<feature type="domain" description="ARID" evidence="10">
    <location>
        <begin position="337"/>
        <end position="428"/>
    </location>
</feature>
<organism evidence="11 12">
    <name type="scientific">Mytilus galloprovincialis</name>
    <name type="common">Mediterranean mussel</name>
    <dbReference type="NCBI Taxonomy" id="29158"/>
    <lineage>
        <taxon>Eukaryota</taxon>
        <taxon>Metazoa</taxon>
        <taxon>Spiralia</taxon>
        <taxon>Lophotrochozoa</taxon>
        <taxon>Mollusca</taxon>
        <taxon>Bivalvia</taxon>
        <taxon>Autobranchia</taxon>
        <taxon>Pteriomorphia</taxon>
        <taxon>Mytilida</taxon>
        <taxon>Mytiloidea</taxon>
        <taxon>Mytilidae</taxon>
        <taxon>Mytilinae</taxon>
        <taxon>Mytilus</taxon>
    </lineage>
</organism>
<keyword evidence="12" id="KW-1185">Reference proteome</keyword>
<dbReference type="InterPro" id="IPR025995">
    <property type="entry name" value="Tudor-knot"/>
</dbReference>
<dbReference type="SMART" id="SM00298">
    <property type="entry name" value="CHROMO"/>
    <property type="match status" value="1"/>
</dbReference>
<feature type="compositionally biased region" description="Polar residues" evidence="9">
    <location>
        <begin position="1341"/>
        <end position="1400"/>
    </location>
</feature>
<dbReference type="PANTHER" id="PTHR13964:SF27">
    <property type="entry name" value="HAT-TRICK, ISOFORM D"/>
    <property type="match status" value="1"/>
</dbReference>
<feature type="compositionally biased region" description="Basic and acidic residues" evidence="9">
    <location>
        <begin position="1176"/>
        <end position="1192"/>
    </location>
</feature>
<feature type="compositionally biased region" description="Basic and acidic residues" evidence="9">
    <location>
        <begin position="1243"/>
        <end position="1262"/>
    </location>
</feature>
<keyword evidence="6" id="KW-0238">DNA-binding</keyword>
<reference evidence="11" key="1">
    <citation type="submission" date="2018-11" db="EMBL/GenBank/DDBJ databases">
        <authorList>
            <person name="Alioto T."/>
            <person name="Alioto T."/>
        </authorList>
    </citation>
    <scope>NUCLEOTIDE SEQUENCE</scope>
</reference>
<dbReference type="OrthoDB" id="10068428at2759"/>
<feature type="compositionally biased region" description="Low complexity" evidence="9">
    <location>
        <begin position="1427"/>
        <end position="1454"/>
    </location>
</feature>
<feature type="compositionally biased region" description="Basic residues" evidence="9">
    <location>
        <begin position="1298"/>
        <end position="1314"/>
    </location>
</feature>
<dbReference type="Proteomes" id="UP000596742">
    <property type="component" value="Unassembled WGS sequence"/>
</dbReference>
<feature type="compositionally biased region" description="Basic and acidic residues" evidence="9">
    <location>
        <begin position="1315"/>
        <end position="1326"/>
    </location>
</feature>
<dbReference type="SMART" id="SM00501">
    <property type="entry name" value="BRIGHT"/>
    <property type="match status" value="1"/>
</dbReference>
<feature type="compositionally biased region" description="Polar residues" evidence="9">
    <location>
        <begin position="906"/>
        <end position="915"/>
    </location>
</feature>